<dbReference type="Proteomes" id="UP000238304">
    <property type="component" value="Chromosome"/>
</dbReference>
<dbReference type="InterPro" id="IPR000792">
    <property type="entry name" value="Tscrpt_reg_LuxR_C"/>
</dbReference>
<reference evidence="5 6" key="1">
    <citation type="submission" date="2018-02" db="EMBL/GenBank/DDBJ databases">
        <authorList>
            <person name="Holder M.E."/>
            <person name="Ajami N.J."/>
            <person name="Petrosino J.F."/>
        </authorList>
    </citation>
    <scope>NUCLEOTIDE SEQUENCE [LARGE SCALE GENOMIC DNA]</scope>
    <source>
        <strain evidence="5 6">ATCC 33285</strain>
    </source>
</reference>
<keyword evidence="6" id="KW-1185">Reference proteome</keyword>
<dbReference type="PROSITE" id="PS50043">
    <property type="entry name" value="HTH_LUXR_2"/>
    <property type="match status" value="1"/>
</dbReference>
<sequence length="186" mass="22058">MDALHNKEFYRTPNGEIMISDECGSRILTKNDRAFISEMLKKMWEFWPDALASLSKEYAKCRPNIPEFEYRIVCRFLKCNFGRFDSTLDIDQLGNFHFEEVECPLRGECKLEGIVCRPKFNSKLSDREIEVMHFYYKGMHVEYIADQLCISPETVLTHKRNALQRTDTHSLQEFFVYARDNNLFNQ</sequence>
<dbReference type="PRINTS" id="PR00038">
    <property type="entry name" value="HTHLUXR"/>
</dbReference>
<dbReference type="Pfam" id="PF00196">
    <property type="entry name" value="GerE"/>
    <property type="match status" value="1"/>
</dbReference>
<organism evidence="5 6">
    <name type="scientific">Bacteroides zoogleoformans</name>
    <dbReference type="NCBI Taxonomy" id="28119"/>
    <lineage>
        <taxon>Bacteria</taxon>
        <taxon>Pseudomonadati</taxon>
        <taxon>Bacteroidota</taxon>
        <taxon>Bacteroidia</taxon>
        <taxon>Bacteroidales</taxon>
        <taxon>Bacteroidaceae</taxon>
        <taxon>Bacteroides</taxon>
    </lineage>
</organism>
<name>A0ABM6T9T1_9BACE</name>
<keyword evidence="2" id="KW-0238">DNA-binding</keyword>
<dbReference type="InterPro" id="IPR016032">
    <property type="entry name" value="Sig_transdc_resp-reg_C-effctor"/>
</dbReference>
<evidence type="ECO:0000256" key="1">
    <source>
        <dbReference type="ARBA" id="ARBA00023015"/>
    </source>
</evidence>
<protein>
    <submittedName>
        <fullName evidence="5">Helix-turn-helix transcriptional regulator</fullName>
    </submittedName>
</protein>
<keyword evidence="1" id="KW-0805">Transcription regulation</keyword>
<gene>
    <name evidence="5" type="ORF">C4H11_10770</name>
</gene>
<evidence type="ECO:0000313" key="5">
    <source>
        <dbReference type="EMBL" id="AVM53350.1"/>
    </source>
</evidence>
<accession>A0ABM6T9T1</accession>
<feature type="domain" description="HTH luxR-type" evidence="4">
    <location>
        <begin position="117"/>
        <end position="182"/>
    </location>
</feature>
<dbReference type="PANTHER" id="PTHR44688">
    <property type="entry name" value="DNA-BINDING TRANSCRIPTIONAL ACTIVATOR DEVR_DOSR"/>
    <property type="match status" value="1"/>
</dbReference>
<dbReference type="PANTHER" id="PTHR44688:SF16">
    <property type="entry name" value="DNA-BINDING TRANSCRIPTIONAL ACTIVATOR DEVR_DOSR"/>
    <property type="match status" value="1"/>
</dbReference>
<evidence type="ECO:0000259" key="4">
    <source>
        <dbReference type="PROSITE" id="PS50043"/>
    </source>
</evidence>
<evidence type="ECO:0000256" key="3">
    <source>
        <dbReference type="ARBA" id="ARBA00023163"/>
    </source>
</evidence>
<dbReference type="Gene3D" id="1.10.10.10">
    <property type="entry name" value="Winged helix-like DNA-binding domain superfamily/Winged helix DNA-binding domain"/>
    <property type="match status" value="1"/>
</dbReference>
<dbReference type="SMART" id="SM00421">
    <property type="entry name" value="HTH_LUXR"/>
    <property type="match status" value="1"/>
</dbReference>
<dbReference type="SUPFAM" id="SSF46894">
    <property type="entry name" value="C-terminal effector domain of the bipartite response regulators"/>
    <property type="match status" value="1"/>
</dbReference>
<dbReference type="CDD" id="cd06170">
    <property type="entry name" value="LuxR_C_like"/>
    <property type="match status" value="1"/>
</dbReference>
<evidence type="ECO:0000256" key="2">
    <source>
        <dbReference type="ARBA" id="ARBA00023125"/>
    </source>
</evidence>
<evidence type="ECO:0000313" key="6">
    <source>
        <dbReference type="Proteomes" id="UP000238304"/>
    </source>
</evidence>
<dbReference type="EMBL" id="CP027231">
    <property type="protein sequence ID" value="AVM53350.1"/>
    <property type="molecule type" value="Genomic_DNA"/>
</dbReference>
<proteinExistence type="predicted"/>
<keyword evidence="3" id="KW-0804">Transcription</keyword>
<dbReference type="InterPro" id="IPR036388">
    <property type="entry name" value="WH-like_DNA-bd_sf"/>
</dbReference>
<dbReference type="PROSITE" id="PS00622">
    <property type="entry name" value="HTH_LUXR_1"/>
    <property type="match status" value="1"/>
</dbReference>